<evidence type="ECO:0000256" key="1">
    <source>
        <dbReference type="ARBA" id="ARBA00023015"/>
    </source>
</evidence>
<dbReference type="InterPro" id="IPR027383">
    <property type="entry name" value="Znf_put"/>
</dbReference>
<name>A0ABP7WK70_9ACTN</name>
<protein>
    <recommendedName>
        <fullName evidence="4">Putative zinc-finger domain-containing protein</fullName>
    </recommendedName>
</protein>
<sequence length="79" mass="8518">MSGSPVEHTDVGAYALGLLEEEDRRAFEEHLHGCGQCRAELRQMRGMADVLSDLRDEAAAPEPAPAPAPAPDAVEPRRP</sequence>
<keyword evidence="6" id="KW-1185">Reference proteome</keyword>
<evidence type="ECO:0000313" key="5">
    <source>
        <dbReference type="EMBL" id="GAA4090473.1"/>
    </source>
</evidence>
<keyword evidence="2" id="KW-0804">Transcription</keyword>
<comment type="caution">
    <text evidence="5">The sequence shown here is derived from an EMBL/GenBank/DDBJ whole genome shotgun (WGS) entry which is preliminary data.</text>
</comment>
<evidence type="ECO:0000259" key="4">
    <source>
        <dbReference type="Pfam" id="PF13490"/>
    </source>
</evidence>
<gene>
    <name evidence="5" type="ORF">GCM10022214_59210</name>
</gene>
<dbReference type="Proteomes" id="UP001500683">
    <property type="component" value="Unassembled WGS sequence"/>
</dbReference>
<feature type="domain" description="Putative zinc-finger" evidence="4">
    <location>
        <begin position="11"/>
        <end position="38"/>
    </location>
</feature>
<reference evidence="6" key="1">
    <citation type="journal article" date="2019" name="Int. J. Syst. Evol. Microbiol.">
        <title>The Global Catalogue of Microorganisms (GCM) 10K type strain sequencing project: providing services to taxonomists for standard genome sequencing and annotation.</title>
        <authorList>
            <consortium name="The Broad Institute Genomics Platform"/>
            <consortium name="The Broad Institute Genome Sequencing Center for Infectious Disease"/>
            <person name="Wu L."/>
            <person name="Ma J."/>
        </authorList>
    </citation>
    <scope>NUCLEOTIDE SEQUENCE [LARGE SCALE GENOMIC DNA]</scope>
    <source>
        <strain evidence="6">JCM 16702</strain>
    </source>
</reference>
<dbReference type="Pfam" id="PF13490">
    <property type="entry name" value="zf-HC2"/>
    <property type="match status" value="1"/>
</dbReference>
<proteinExistence type="predicted"/>
<evidence type="ECO:0000256" key="2">
    <source>
        <dbReference type="ARBA" id="ARBA00023163"/>
    </source>
</evidence>
<evidence type="ECO:0000256" key="3">
    <source>
        <dbReference type="SAM" id="MobiDB-lite"/>
    </source>
</evidence>
<dbReference type="Gene3D" id="1.10.10.1320">
    <property type="entry name" value="Anti-sigma factor, zinc-finger domain"/>
    <property type="match status" value="1"/>
</dbReference>
<dbReference type="InterPro" id="IPR041916">
    <property type="entry name" value="Anti_sigma_zinc_sf"/>
</dbReference>
<evidence type="ECO:0000313" key="6">
    <source>
        <dbReference type="Proteomes" id="UP001500683"/>
    </source>
</evidence>
<dbReference type="RefSeq" id="WP_344954164.1">
    <property type="nucleotide sequence ID" value="NZ_BAAAZG010000045.1"/>
</dbReference>
<dbReference type="EMBL" id="BAAAZG010000045">
    <property type="protein sequence ID" value="GAA4090473.1"/>
    <property type="molecule type" value="Genomic_DNA"/>
</dbReference>
<organism evidence="5 6">
    <name type="scientific">Actinomadura miaoliensis</name>
    <dbReference type="NCBI Taxonomy" id="430685"/>
    <lineage>
        <taxon>Bacteria</taxon>
        <taxon>Bacillati</taxon>
        <taxon>Actinomycetota</taxon>
        <taxon>Actinomycetes</taxon>
        <taxon>Streptosporangiales</taxon>
        <taxon>Thermomonosporaceae</taxon>
        <taxon>Actinomadura</taxon>
    </lineage>
</organism>
<keyword evidence="1" id="KW-0805">Transcription regulation</keyword>
<accession>A0ABP7WK70</accession>
<feature type="region of interest" description="Disordered" evidence="3">
    <location>
        <begin position="52"/>
        <end position="79"/>
    </location>
</feature>